<proteinExistence type="predicted"/>
<feature type="transmembrane region" description="Helical" evidence="7">
    <location>
        <begin position="54"/>
        <end position="77"/>
    </location>
</feature>
<keyword evidence="5 7" id="KW-1133">Transmembrane helix</keyword>
<keyword evidence="4" id="KW-0769">Symport</keyword>
<evidence type="ECO:0000313" key="9">
    <source>
        <dbReference type="Proteomes" id="UP001501523"/>
    </source>
</evidence>
<dbReference type="Proteomes" id="UP001501523">
    <property type="component" value="Unassembled WGS sequence"/>
</dbReference>
<feature type="transmembrane region" description="Helical" evidence="7">
    <location>
        <begin position="395"/>
        <end position="417"/>
    </location>
</feature>
<gene>
    <name evidence="8" type="ORF">GCM10009105_10430</name>
</gene>
<feature type="transmembrane region" description="Helical" evidence="7">
    <location>
        <begin position="84"/>
        <end position="101"/>
    </location>
</feature>
<evidence type="ECO:0000256" key="3">
    <source>
        <dbReference type="ARBA" id="ARBA00022692"/>
    </source>
</evidence>
<dbReference type="PANTHER" id="PTHR11706:SF33">
    <property type="entry name" value="NATURAL RESISTANCE-ASSOCIATED MACROPHAGE PROTEIN 2"/>
    <property type="match status" value="1"/>
</dbReference>
<dbReference type="EMBL" id="BAAAEU010000005">
    <property type="protein sequence ID" value="GAA0709745.1"/>
    <property type="molecule type" value="Genomic_DNA"/>
</dbReference>
<evidence type="ECO:0000256" key="6">
    <source>
        <dbReference type="ARBA" id="ARBA00023136"/>
    </source>
</evidence>
<sequence length="418" mass="45253">MRKPFTLRRVVEAIGPGVTTGAADDDPSGVATYTIAGAQLGTSLLWTAWLTWPLMAAVQMMCARIGMVTGMGLAGALRQKFPRWTIALASLALLVANTINISADLAGMADGAHMLGGGPPGVWVVVFGLGICLATVRLRYAQIAGVLKWLALVLFAYVITAFILKPHWREVVGASFSPSWPRGHLMWATLVAILGTTISPYLFFWQAGQEVEEQKAMGRRIATRTRRPTQDEVIDRRIDITLGTLFSNVVMFFIILTAALTFHKAGITEISSTKQAAEALRPLAGDMAYWLFTLGIVGTGLLAIPTLAGSAAYAFAETFHWAYGLDNKLRQARAFYAVFVFSTVVGIAMDFIGIDPMRALFWTAVVNGLLAPFLLVGILLVATDRKIMRDQLSSKLTRVVATIATILMFGAAIGMFVF</sequence>
<keyword evidence="2" id="KW-0813">Transport</keyword>
<dbReference type="Pfam" id="PF01566">
    <property type="entry name" value="Nramp"/>
    <property type="match status" value="1"/>
</dbReference>
<feature type="transmembrane region" description="Helical" evidence="7">
    <location>
        <begin position="287"/>
        <end position="313"/>
    </location>
</feature>
<evidence type="ECO:0000313" key="8">
    <source>
        <dbReference type="EMBL" id="GAA0709745.1"/>
    </source>
</evidence>
<evidence type="ECO:0000256" key="7">
    <source>
        <dbReference type="SAM" id="Phobius"/>
    </source>
</evidence>
<feature type="transmembrane region" description="Helical" evidence="7">
    <location>
        <begin position="245"/>
        <end position="267"/>
    </location>
</feature>
<name>A0ABN1IDY5_9GAMM</name>
<protein>
    <submittedName>
        <fullName evidence="8">Divalent metal cation transporter</fullName>
    </submittedName>
</protein>
<comment type="subcellular location">
    <subcellularLocation>
        <location evidence="1">Membrane</location>
        <topology evidence="1">Multi-pass membrane protein</topology>
    </subcellularLocation>
</comment>
<keyword evidence="6 7" id="KW-0472">Membrane</keyword>
<comment type="caution">
    <text evidence="8">The sequence shown here is derived from an EMBL/GenBank/DDBJ whole genome shotgun (WGS) entry which is preliminary data.</text>
</comment>
<accession>A0ABN1IDY5</accession>
<feature type="transmembrane region" description="Helical" evidence="7">
    <location>
        <begin position="360"/>
        <end position="383"/>
    </location>
</feature>
<feature type="transmembrane region" description="Helical" evidence="7">
    <location>
        <begin position="184"/>
        <end position="205"/>
    </location>
</feature>
<keyword evidence="9" id="KW-1185">Reference proteome</keyword>
<feature type="transmembrane region" description="Helical" evidence="7">
    <location>
        <begin position="121"/>
        <end position="140"/>
    </location>
</feature>
<evidence type="ECO:0000256" key="5">
    <source>
        <dbReference type="ARBA" id="ARBA00022989"/>
    </source>
</evidence>
<feature type="transmembrane region" description="Helical" evidence="7">
    <location>
        <begin position="334"/>
        <end position="354"/>
    </location>
</feature>
<evidence type="ECO:0000256" key="2">
    <source>
        <dbReference type="ARBA" id="ARBA00022448"/>
    </source>
</evidence>
<feature type="transmembrane region" description="Helical" evidence="7">
    <location>
        <begin position="147"/>
        <end position="164"/>
    </location>
</feature>
<dbReference type="InterPro" id="IPR001046">
    <property type="entry name" value="NRAMP_fam"/>
</dbReference>
<dbReference type="NCBIfam" id="NF037982">
    <property type="entry name" value="Nramp_1"/>
    <property type="match status" value="1"/>
</dbReference>
<organism evidence="8 9">
    <name type="scientific">Dokdonella soli</name>
    <dbReference type="NCBI Taxonomy" id="529810"/>
    <lineage>
        <taxon>Bacteria</taxon>
        <taxon>Pseudomonadati</taxon>
        <taxon>Pseudomonadota</taxon>
        <taxon>Gammaproteobacteria</taxon>
        <taxon>Lysobacterales</taxon>
        <taxon>Rhodanobacteraceae</taxon>
        <taxon>Dokdonella</taxon>
    </lineage>
</organism>
<dbReference type="PANTHER" id="PTHR11706">
    <property type="entry name" value="SOLUTE CARRIER PROTEIN FAMILY 11 MEMBER"/>
    <property type="match status" value="1"/>
</dbReference>
<evidence type="ECO:0000256" key="1">
    <source>
        <dbReference type="ARBA" id="ARBA00004141"/>
    </source>
</evidence>
<evidence type="ECO:0000256" key="4">
    <source>
        <dbReference type="ARBA" id="ARBA00022847"/>
    </source>
</evidence>
<keyword evidence="3 7" id="KW-0812">Transmembrane</keyword>
<reference evidence="8 9" key="1">
    <citation type="journal article" date="2019" name="Int. J. Syst. Evol. Microbiol.">
        <title>The Global Catalogue of Microorganisms (GCM) 10K type strain sequencing project: providing services to taxonomists for standard genome sequencing and annotation.</title>
        <authorList>
            <consortium name="The Broad Institute Genomics Platform"/>
            <consortium name="The Broad Institute Genome Sequencing Center for Infectious Disease"/>
            <person name="Wu L."/>
            <person name="Ma J."/>
        </authorList>
    </citation>
    <scope>NUCLEOTIDE SEQUENCE [LARGE SCALE GENOMIC DNA]</scope>
    <source>
        <strain evidence="8 9">JCM 15421</strain>
    </source>
</reference>